<reference evidence="1 2" key="1">
    <citation type="submission" date="2019-05" db="EMBL/GenBank/DDBJ databases">
        <authorList>
            <person name="Qu J.-H."/>
        </authorList>
    </citation>
    <scope>NUCLEOTIDE SEQUENCE [LARGE SCALE GENOMIC DNA]</scope>
    <source>
        <strain evidence="1 2">NS28</strain>
    </source>
</reference>
<dbReference type="AlphaFoldDB" id="A0A5M8QXZ4"/>
<keyword evidence="2" id="KW-1185">Reference proteome</keyword>
<evidence type="ECO:0000313" key="1">
    <source>
        <dbReference type="EMBL" id="KAA6440271.1"/>
    </source>
</evidence>
<dbReference type="Proteomes" id="UP000323994">
    <property type="component" value="Unassembled WGS sequence"/>
</dbReference>
<comment type="caution">
    <text evidence="1">The sequence shown here is derived from an EMBL/GenBank/DDBJ whole genome shotgun (WGS) entry which is preliminary data.</text>
</comment>
<sequence length="106" mass="12427">MTGIGRIQNLTSESLCQIIREKEFDESVKEILKEFDRIFELDSAIDWVLSRNPTPEEIEKIDELGHYLWVTEDFTRFGIPSVRILYNYDEIERIVTLIGIEKSSSD</sequence>
<accession>A0A5M8QXZ4</accession>
<name>A0A5M8QXZ4_9BACT</name>
<dbReference type="RefSeq" id="WP_139011286.1">
    <property type="nucleotide sequence ID" value="NZ_VBSN01000027.1"/>
</dbReference>
<evidence type="ECO:0000313" key="2">
    <source>
        <dbReference type="Proteomes" id="UP000323994"/>
    </source>
</evidence>
<organism evidence="1 2">
    <name type="scientific">Dyadobacter flavalbus</name>
    <dbReference type="NCBI Taxonomy" id="2579942"/>
    <lineage>
        <taxon>Bacteria</taxon>
        <taxon>Pseudomonadati</taxon>
        <taxon>Bacteroidota</taxon>
        <taxon>Cytophagia</taxon>
        <taxon>Cytophagales</taxon>
        <taxon>Spirosomataceae</taxon>
        <taxon>Dyadobacter</taxon>
    </lineage>
</organism>
<dbReference type="EMBL" id="VBSN01000027">
    <property type="protein sequence ID" value="KAA6440271.1"/>
    <property type="molecule type" value="Genomic_DNA"/>
</dbReference>
<proteinExistence type="predicted"/>
<protein>
    <submittedName>
        <fullName evidence="1">Uncharacterized protein</fullName>
    </submittedName>
</protein>
<gene>
    <name evidence="1" type="ORF">FEM33_06605</name>
</gene>